<evidence type="ECO:0000313" key="1">
    <source>
        <dbReference type="EMBL" id="TZG24905.1"/>
    </source>
</evidence>
<accession>A0A5D9C4L4</accession>
<sequence>MGLALERLPDWPAALTTEEALAYTGVAETQLRAWAKARKVHFLPIGPNGAKLVLRDELDAALRARFAAVSDNDVIEF</sequence>
<protein>
    <submittedName>
        <fullName evidence="1">Helix-turn-helix domain-containing protein</fullName>
    </submittedName>
</protein>
<organism evidence="1 2">
    <name type="scientific">Sphingomonas montanisoli</name>
    <dbReference type="NCBI Taxonomy" id="2606412"/>
    <lineage>
        <taxon>Bacteria</taxon>
        <taxon>Pseudomonadati</taxon>
        <taxon>Pseudomonadota</taxon>
        <taxon>Alphaproteobacteria</taxon>
        <taxon>Sphingomonadales</taxon>
        <taxon>Sphingomonadaceae</taxon>
        <taxon>Sphingomonas</taxon>
    </lineage>
</organism>
<comment type="caution">
    <text evidence="1">The sequence shown here is derived from an EMBL/GenBank/DDBJ whole genome shotgun (WGS) entry which is preliminary data.</text>
</comment>
<dbReference type="Proteomes" id="UP000322077">
    <property type="component" value="Unassembled WGS sequence"/>
</dbReference>
<dbReference type="EMBL" id="VTOU01000004">
    <property type="protein sequence ID" value="TZG24905.1"/>
    <property type="molecule type" value="Genomic_DNA"/>
</dbReference>
<proteinExistence type="predicted"/>
<gene>
    <name evidence="1" type="ORF">FYJ91_16630</name>
</gene>
<name>A0A5D9C4L4_9SPHN</name>
<dbReference type="AlphaFoldDB" id="A0A5D9C4L4"/>
<evidence type="ECO:0000313" key="2">
    <source>
        <dbReference type="Proteomes" id="UP000322077"/>
    </source>
</evidence>
<keyword evidence="2" id="KW-1185">Reference proteome</keyword>
<dbReference type="RefSeq" id="WP_149523445.1">
    <property type="nucleotide sequence ID" value="NZ_VTOU01000004.1"/>
</dbReference>
<reference evidence="1 2" key="1">
    <citation type="submission" date="2019-08" db="EMBL/GenBank/DDBJ databases">
        <authorList>
            <person name="Wang G."/>
            <person name="Xu Z."/>
        </authorList>
    </citation>
    <scope>NUCLEOTIDE SEQUENCE [LARGE SCALE GENOMIC DNA]</scope>
    <source>
        <strain evidence="1 2">ZX</strain>
    </source>
</reference>